<dbReference type="Gene3D" id="3.40.50.150">
    <property type="entry name" value="Vaccinia Virus protein VP39"/>
    <property type="match status" value="1"/>
</dbReference>
<keyword evidence="2" id="KW-0808">Transferase</keyword>
<dbReference type="KEGG" id="dee:HQN60_14525"/>
<keyword evidence="3" id="KW-1185">Reference proteome</keyword>
<dbReference type="SUPFAM" id="SSF53335">
    <property type="entry name" value="S-adenosyl-L-methionine-dependent methyltransferases"/>
    <property type="match status" value="1"/>
</dbReference>
<dbReference type="GO" id="GO:0008168">
    <property type="term" value="F:methyltransferase activity"/>
    <property type="evidence" value="ECO:0007669"/>
    <property type="project" value="UniProtKB-KW"/>
</dbReference>
<proteinExistence type="predicted"/>
<keyword evidence="1" id="KW-0812">Transmembrane</keyword>
<name>A0A6M8SZ45_9NEIS</name>
<evidence type="ECO:0000313" key="2">
    <source>
        <dbReference type="EMBL" id="QKJ67839.1"/>
    </source>
</evidence>
<dbReference type="RefSeq" id="WP_173534340.1">
    <property type="nucleotide sequence ID" value="NZ_CP054143.1"/>
</dbReference>
<organism evidence="2 3">
    <name type="scientific">Deefgea piscis</name>
    <dbReference type="NCBI Taxonomy" id="2739061"/>
    <lineage>
        <taxon>Bacteria</taxon>
        <taxon>Pseudomonadati</taxon>
        <taxon>Pseudomonadota</taxon>
        <taxon>Betaproteobacteria</taxon>
        <taxon>Neisseriales</taxon>
        <taxon>Chitinibacteraceae</taxon>
        <taxon>Deefgea</taxon>
    </lineage>
</organism>
<feature type="transmembrane region" description="Helical" evidence="1">
    <location>
        <begin position="78"/>
        <end position="96"/>
    </location>
</feature>
<feature type="transmembrane region" description="Helical" evidence="1">
    <location>
        <begin position="29"/>
        <end position="49"/>
    </location>
</feature>
<evidence type="ECO:0000313" key="3">
    <source>
        <dbReference type="Proteomes" id="UP000504844"/>
    </source>
</evidence>
<protein>
    <submittedName>
        <fullName evidence="2">Class I SAM-dependent methyltransferase</fullName>
    </submittedName>
</protein>
<keyword evidence="2" id="KW-0489">Methyltransferase</keyword>
<dbReference type="AlphaFoldDB" id="A0A6M8SZ45"/>
<evidence type="ECO:0000256" key="1">
    <source>
        <dbReference type="SAM" id="Phobius"/>
    </source>
</evidence>
<reference evidence="2 3" key="1">
    <citation type="submission" date="2020-05" db="EMBL/GenBank/DDBJ databases">
        <title>Complete genome sequence of Deefgea sp. D17.</title>
        <authorList>
            <person name="Bae J.-W."/>
            <person name="Han J.E."/>
        </authorList>
    </citation>
    <scope>NUCLEOTIDE SEQUENCE [LARGE SCALE GENOMIC DNA]</scope>
    <source>
        <strain evidence="2 3">D17</strain>
    </source>
</reference>
<gene>
    <name evidence="2" type="ORF">HQN60_14525</name>
</gene>
<feature type="transmembrane region" description="Helical" evidence="1">
    <location>
        <begin position="6"/>
        <end position="24"/>
    </location>
</feature>
<sequence length="241" mass="27540">MSVTNWPQSAIFLLITSASLLLLYPICHFFSPLLATMIIPMAAFLAAYLLHDRFWWKWMHLCFLPLLLLFSQLNIQSYWYLFALLLCWFIFGRVMISRVPLYLSNRSALQQLAGIVPEQARFLDIGAGTGTVLHYLAQHREDLSLSGVEYAKGPWLVGKVRLPANVAWLNTDYQNVDLGAFECVYAFLSSAAMPDLWQQAVAQMRPGTLFISNTFVVPEAPADQVIELNDWKDGKLFLWRM</sequence>
<dbReference type="GO" id="GO:0032259">
    <property type="term" value="P:methylation"/>
    <property type="evidence" value="ECO:0007669"/>
    <property type="project" value="UniProtKB-KW"/>
</dbReference>
<dbReference type="EMBL" id="CP054143">
    <property type="protein sequence ID" value="QKJ67839.1"/>
    <property type="molecule type" value="Genomic_DNA"/>
</dbReference>
<accession>A0A6M8SZ45</accession>
<keyword evidence="1" id="KW-0472">Membrane</keyword>
<dbReference type="InterPro" id="IPR029063">
    <property type="entry name" value="SAM-dependent_MTases_sf"/>
</dbReference>
<keyword evidence="1" id="KW-1133">Transmembrane helix</keyword>
<dbReference type="Proteomes" id="UP000504844">
    <property type="component" value="Chromosome"/>
</dbReference>